<feature type="transmembrane region" description="Helical" evidence="1">
    <location>
        <begin position="6"/>
        <end position="25"/>
    </location>
</feature>
<protein>
    <recommendedName>
        <fullName evidence="4">N-acetyltransferase domain-containing protein</fullName>
    </recommendedName>
</protein>
<dbReference type="RefSeq" id="WP_191197714.1">
    <property type="nucleotide sequence ID" value="NZ_BAAAPA010000002.1"/>
</dbReference>
<keyword evidence="1" id="KW-0812">Transmembrane</keyword>
<dbReference type="Proteomes" id="UP000649289">
    <property type="component" value="Unassembled WGS sequence"/>
</dbReference>
<comment type="caution">
    <text evidence="2">The sequence shown here is derived from an EMBL/GenBank/DDBJ whole genome shotgun (WGS) entry which is preliminary data.</text>
</comment>
<evidence type="ECO:0000313" key="3">
    <source>
        <dbReference type="Proteomes" id="UP000649289"/>
    </source>
</evidence>
<keyword evidence="3" id="KW-1185">Reference proteome</keyword>
<dbReference type="EMBL" id="JACXYY010000001">
    <property type="protein sequence ID" value="MBD3913385.1"/>
    <property type="molecule type" value="Genomic_DNA"/>
</dbReference>
<proteinExistence type="predicted"/>
<evidence type="ECO:0000256" key="1">
    <source>
        <dbReference type="SAM" id="Phobius"/>
    </source>
</evidence>
<evidence type="ECO:0008006" key="4">
    <source>
        <dbReference type="Google" id="ProtNLM"/>
    </source>
</evidence>
<name>A0ABR8MB68_9ACTN</name>
<dbReference type="InterPro" id="IPR016181">
    <property type="entry name" value="Acyl_CoA_acyltransferase"/>
</dbReference>
<organism evidence="2 3">
    <name type="scientific">Nocardioides hwasunensis</name>
    <dbReference type="NCBI Taxonomy" id="397258"/>
    <lineage>
        <taxon>Bacteria</taxon>
        <taxon>Bacillati</taxon>
        <taxon>Actinomycetota</taxon>
        <taxon>Actinomycetes</taxon>
        <taxon>Propionibacteriales</taxon>
        <taxon>Nocardioidaceae</taxon>
        <taxon>Nocardioides</taxon>
    </lineage>
</organism>
<keyword evidence="1" id="KW-1133">Transmembrane helix</keyword>
<evidence type="ECO:0000313" key="2">
    <source>
        <dbReference type="EMBL" id="MBD3913385.1"/>
    </source>
</evidence>
<sequence length="209" mass="23586">MTWLSDHWLDLLGWGGSALLVYSLLQASLLRLRILNAVACVILIVFNGLLQVWPMVGMNAVLVAINAWFVLKMLGERHDADAFEVLEVGPDDEYLRHVLRVHGADIRRFNPDFVHDPGGTHDAFLVQKGDETVGVVLLQEEGQVADVKLDYVTPRYRDHSPGEFVWRRSGLLAARGIRRVVTPPSMIGAYYERLGFRRDGRSWVLDVTP</sequence>
<accession>A0ABR8MB68</accession>
<dbReference type="SUPFAM" id="SSF55729">
    <property type="entry name" value="Acyl-CoA N-acyltransferases (Nat)"/>
    <property type="match status" value="1"/>
</dbReference>
<keyword evidence="1" id="KW-0472">Membrane</keyword>
<gene>
    <name evidence="2" type="ORF">IEZ25_02060</name>
</gene>
<reference evidence="2 3" key="1">
    <citation type="submission" date="2020-09" db="EMBL/GenBank/DDBJ databases">
        <title>novel species in genus Nocardioides.</title>
        <authorList>
            <person name="Zhang G."/>
        </authorList>
    </citation>
    <scope>NUCLEOTIDE SEQUENCE [LARGE SCALE GENOMIC DNA]</scope>
    <source>
        <strain evidence="2 3">19197</strain>
    </source>
</reference>